<protein>
    <recommendedName>
        <fullName evidence="3">Zinc finger PHD-type domain-containing protein</fullName>
    </recommendedName>
</protein>
<keyword evidence="2" id="KW-1185">Reference proteome</keyword>
<evidence type="ECO:0008006" key="3">
    <source>
        <dbReference type="Google" id="ProtNLM"/>
    </source>
</evidence>
<dbReference type="Proteomes" id="UP000274822">
    <property type="component" value="Unassembled WGS sequence"/>
</dbReference>
<dbReference type="InterPro" id="IPR011011">
    <property type="entry name" value="Znf_FYVE_PHD"/>
</dbReference>
<reference evidence="1 2" key="1">
    <citation type="journal article" date="2018" name="New Phytol.">
        <title>Phylogenomics of Endogonaceae and evolution of mycorrhizas within Mucoromycota.</title>
        <authorList>
            <person name="Chang Y."/>
            <person name="Desiro A."/>
            <person name="Na H."/>
            <person name="Sandor L."/>
            <person name="Lipzen A."/>
            <person name="Clum A."/>
            <person name="Barry K."/>
            <person name="Grigoriev I.V."/>
            <person name="Martin F.M."/>
            <person name="Stajich J.E."/>
            <person name="Smith M.E."/>
            <person name="Bonito G."/>
            <person name="Spatafora J.W."/>
        </authorList>
    </citation>
    <scope>NUCLEOTIDE SEQUENCE [LARGE SCALE GENOMIC DNA]</scope>
    <source>
        <strain evidence="1 2">AD002</strain>
    </source>
</reference>
<feature type="non-terminal residue" evidence="1">
    <location>
        <position position="102"/>
    </location>
</feature>
<organism evidence="1 2">
    <name type="scientific">Jimgerdemannia flammicorona</name>
    <dbReference type="NCBI Taxonomy" id="994334"/>
    <lineage>
        <taxon>Eukaryota</taxon>
        <taxon>Fungi</taxon>
        <taxon>Fungi incertae sedis</taxon>
        <taxon>Mucoromycota</taxon>
        <taxon>Mucoromycotina</taxon>
        <taxon>Endogonomycetes</taxon>
        <taxon>Endogonales</taxon>
        <taxon>Endogonaceae</taxon>
        <taxon>Jimgerdemannia</taxon>
    </lineage>
</organism>
<evidence type="ECO:0000313" key="1">
    <source>
        <dbReference type="EMBL" id="RUS28952.1"/>
    </source>
</evidence>
<dbReference type="SUPFAM" id="SSF57903">
    <property type="entry name" value="FYVE/PHD zinc finger"/>
    <property type="match status" value="1"/>
</dbReference>
<name>A0A433QGM0_9FUNG</name>
<dbReference type="InterPro" id="IPR013083">
    <property type="entry name" value="Znf_RING/FYVE/PHD"/>
</dbReference>
<evidence type="ECO:0000313" key="2">
    <source>
        <dbReference type="Proteomes" id="UP000274822"/>
    </source>
</evidence>
<dbReference type="AlphaFoldDB" id="A0A433QGM0"/>
<gene>
    <name evidence="1" type="ORF">BC938DRAFT_481240</name>
</gene>
<comment type="caution">
    <text evidence="1">The sequence shown here is derived from an EMBL/GenBank/DDBJ whole genome shotgun (WGS) entry which is preliminary data.</text>
</comment>
<accession>A0A433QGM0</accession>
<dbReference type="EMBL" id="RBNJ01005859">
    <property type="protein sequence ID" value="RUS28952.1"/>
    <property type="molecule type" value="Genomic_DNA"/>
</dbReference>
<dbReference type="Gene3D" id="3.30.40.10">
    <property type="entry name" value="Zinc/RING finger domain, C3HC4 (zinc finger)"/>
    <property type="match status" value="1"/>
</dbReference>
<sequence length="102" mass="11618">MSATVIPIHNHLANATIQKSLSETGDIVKQGRVKKRVKEDRMNSKQNEIVYRSDWVSSNSEIKCICSCNDDIGTMVQCDTCNSWLHLDYINETKKSLGYHLM</sequence>
<proteinExistence type="predicted"/>